<gene>
    <name evidence="1" type="ORF">E3U43_019801</name>
</gene>
<reference evidence="1" key="1">
    <citation type="submission" date="2018-11" db="EMBL/GenBank/DDBJ databases">
        <title>The sequence and de novo assembly of Larimichthys crocea genome using PacBio and Hi-C technologies.</title>
        <authorList>
            <person name="Xu P."/>
            <person name="Chen B."/>
            <person name="Zhou Z."/>
            <person name="Ke Q."/>
            <person name="Wu Y."/>
            <person name="Bai H."/>
            <person name="Pu F."/>
        </authorList>
    </citation>
    <scope>NUCLEOTIDE SEQUENCE</scope>
    <source>
        <tissue evidence="1">Muscle</tissue>
    </source>
</reference>
<accession>A0ACD3QWE8</accession>
<evidence type="ECO:0000313" key="2">
    <source>
        <dbReference type="Proteomes" id="UP000793456"/>
    </source>
</evidence>
<protein>
    <submittedName>
        <fullName evidence="1">Uncharacterized protein</fullName>
    </submittedName>
</protein>
<dbReference type="Proteomes" id="UP000793456">
    <property type="component" value="Chromosome XIV"/>
</dbReference>
<comment type="caution">
    <text evidence="1">The sequence shown here is derived from an EMBL/GenBank/DDBJ whole genome shotgun (WGS) entry which is preliminary data.</text>
</comment>
<sequence length="247" mass="28134">MTEYYHYIFTTLDLFALDVEPYRYSGVNMTGFRILNTENSQVASIIEKWSMERLQAPPKPDSGLLDGFMTTDAALMYDAVHVVAVAVQQSQQITVSSLQCNRHKPWRFGNRFMALIKEAHWDGLTGRITFNRTNGLRTDFDLDVISLKEEGLEKIGTWDPPSGLNMTDNQKGKTTNVSDSLSNRSLIVSTILCKIPAAIEADRTHSVRWYPPQIKRKLIPVKSLSSTPVFYYEEMYDILQKQPICLS</sequence>
<organism evidence="1 2">
    <name type="scientific">Larimichthys crocea</name>
    <name type="common">Large yellow croaker</name>
    <name type="synonym">Pseudosciaena crocea</name>
    <dbReference type="NCBI Taxonomy" id="215358"/>
    <lineage>
        <taxon>Eukaryota</taxon>
        <taxon>Metazoa</taxon>
        <taxon>Chordata</taxon>
        <taxon>Craniata</taxon>
        <taxon>Vertebrata</taxon>
        <taxon>Euteleostomi</taxon>
        <taxon>Actinopterygii</taxon>
        <taxon>Neopterygii</taxon>
        <taxon>Teleostei</taxon>
        <taxon>Neoteleostei</taxon>
        <taxon>Acanthomorphata</taxon>
        <taxon>Eupercaria</taxon>
        <taxon>Sciaenidae</taxon>
        <taxon>Larimichthys</taxon>
    </lineage>
</organism>
<name>A0ACD3QWE8_LARCR</name>
<proteinExistence type="predicted"/>
<dbReference type="EMBL" id="CM011687">
    <property type="protein sequence ID" value="TMS10808.1"/>
    <property type="molecule type" value="Genomic_DNA"/>
</dbReference>
<evidence type="ECO:0000313" key="1">
    <source>
        <dbReference type="EMBL" id="TMS10808.1"/>
    </source>
</evidence>
<keyword evidence="2" id="KW-1185">Reference proteome</keyword>